<proteinExistence type="predicted"/>
<dbReference type="InterPro" id="IPR007627">
    <property type="entry name" value="RNA_pol_sigma70_r2"/>
</dbReference>
<dbReference type="PROSITE" id="PS50943">
    <property type="entry name" value="HTH_CROC1"/>
    <property type="match status" value="1"/>
</dbReference>
<keyword evidence="7" id="KW-1185">Reference proteome</keyword>
<dbReference type="PANTHER" id="PTHR30385:SF4">
    <property type="entry name" value="RNA POLYMERASE SIGMA-E FACTOR"/>
    <property type="match status" value="1"/>
</dbReference>
<dbReference type="InterPro" id="IPR007624">
    <property type="entry name" value="RNA_pol_sigma70_r3"/>
</dbReference>
<dbReference type="CDD" id="cd06171">
    <property type="entry name" value="Sigma70_r4"/>
    <property type="match status" value="1"/>
</dbReference>
<dbReference type="InterPro" id="IPR013324">
    <property type="entry name" value="RNA_pol_sigma_r3/r4-like"/>
</dbReference>
<dbReference type="Gene3D" id="1.20.120.1810">
    <property type="match status" value="1"/>
</dbReference>
<dbReference type="Pfam" id="PF04539">
    <property type="entry name" value="Sigma70_r3"/>
    <property type="match status" value="1"/>
</dbReference>
<gene>
    <name evidence="6" type="ORF">AB0I48_10795</name>
</gene>
<evidence type="ECO:0000256" key="4">
    <source>
        <dbReference type="ARBA" id="ARBA00023163"/>
    </source>
</evidence>
<dbReference type="Proteomes" id="UP001551695">
    <property type="component" value="Unassembled WGS sequence"/>
</dbReference>
<evidence type="ECO:0000256" key="3">
    <source>
        <dbReference type="ARBA" id="ARBA00023125"/>
    </source>
</evidence>
<dbReference type="NCBIfam" id="TIGR02937">
    <property type="entry name" value="sigma70-ECF"/>
    <property type="match status" value="1"/>
</dbReference>
<reference evidence="6 7" key="1">
    <citation type="submission" date="2024-06" db="EMBL/GenBank/DDBJ databases">
        <title>The Natural Products Discovery Center: Release of the First 8490 Sequenced Strains for Exploring Actinobacteria Biosynthetic Diversity.</title>
        <authorList>
            <person name="Kalkreuter E."/>
            <person name="Kautsar S.A."/>
            <person name="Yang D."/>
            <person name="Bader C.D."/>
            <person name="Teijaro C.N."/>
            <person name="Fluegel L."/>
            <person name="Davis C.M."/>
            <person name="Simpson J.R."/>
            <person name="Lauterbach L."/>
            <person name="Steele A.D."/>
            <person name="Gui C."/>
            <person name="Meng S."/>
            <person name="Li G."/>
            <person name="Viehrig K."/>
            <person name="Ye F."/>
            <person name="Su P."/>
            <person name="Kiefer A.F."/>
            <person name="Nichols A."/>
            <person name="Cepeda A.J."/>
            <person name="Yan W."/>
            <person name="Fan B."/>
            <person name="Jiang Y."/>
            <person name="Adhikari A."/>
            <person name="Zheng C.-J."/>
            <person name="Schuster L."/>
            <person name="Cowan T.M."/>
            <person name="Smanski M.J."/>
            <person name="Chevrette M.G."/>
            <person name="De Carvalho L.P.S."/>
            <person name="Shen B."/>
        </authorList>
    </citation>
    <scope>NUCLEOTIDE SEQUENCE [LARGE SCALE GENOMIC DNA]</scope>
    <source>
        <strain evidence="6 7">NPDC050403</strain>
    </source>
</reference>
<keyword evidence="2" id="KW-0731">Sigma factor</keyword>
<dbReference type="Pfam" id="PF04542">
    <property type="entry name" value="Sigma70_r2"/>
    <property type="match status" value="1"/>
</dbReference>
<keyword evidence="1" id="KW-0805">Transcription regulation</keyword>
<feature type="domain" description="HTH cro/C1-type" evidence="5">
    <location>
        <begin position="225"/>
        <end position="252"/>
    </location>
</feature>
<dbReference type="InterPro" id="IPR013325">
    <property type="entry name" value="RNA_pol_sigma_r2"/>
</dbReference>
<dbReference type="InterPro" id="IPR036388">
    <property type="entry name" value="WH-like_DNA-bd_sf"/>
</dbReference>
<comment type="caution">
    <text evidence="6">The sequence shown here is derived from an EMBL/GenBank/DDBJ whole genome shotgun (WGS) entry which is preliminary data.</text>
</comment>
<protein>
    <submittedName>
        <fullName evidence="6">SigB/SigF/SigG family RNA polymerase sigma factor</fullName>
    </submittedName>
</protein>
<keyword evidence="3" id="KW-0238">DNA-binding</keyword>
<dbReference type="SUPFAM" id="SSF88659">
    <property type="entry name" value="Sigma3 and sigma4 domains of RNA polymerase sigma factors"/>
    <property type="match status" value="2"/>
</dbReference>
<evidence type="ECO:0000313" key="7">
    <source>
        <dbReference type="Proteomes" id="UP001551695"/>
    </source>
</evidence>
<dbReference type="EMBL" id="JBFAKC010000004">
    <property type="protein sequence ID" value="MEV0708043.1"/>
    <property type="molecule type" value="Genomic_DNA"/>
</dbReference>
<dbReference type="Pfam" id="PF04545">
    <property type="entry name" value="Sigma70_r4"/>
    <property type="match status" value="1"/>
</dbReference>
<dbReference type="InterPro" id="IPR014284">
    <property type="entry name" value="RNA_pol_sigma-70_dom"/>
</dbReference>
<dbReference type="InterPro" id="IPR014322">
    <property type="entry name" value="RNA_pol_sigma-B/F/G"/>
</dbReference>
<dbReference type="Gene3D" id="1.10.10.10">
    <property type="entry name" value="Winged helix-like DNA-binding domain superfamily/Winged helix DNA-binding domain"/>
    <property type="match status" value="2"/>
</dbReference>
<sequence length="286" mass="32305">MTEHPNTTSSSPRGSGDSYDNIEPWFDELGALDESDPRRRVIREEIMRLCLPLAQNIARKFRGRGIDDDDLRQVAYLGLVGAVDRFDPSHGSSFLSFAVPTIMGEVRRHFRDQSWSVRVPRGTKEVHAKIGPATEMLAQRLGRMPRPSEIAAELDLDRGEVTHALVAANAYRADSLDTTFHDENGEGYNPVVARMGAEDTSYRQLEDAMAVRPLLEALPAEQRQLLEWRFSENLSQSEIAERLGVSQMQVSRKLTRLFTQLREQALADPDTERKPATVTHIRRRVA</sequence>
<dbReference type="InterPro" id="IPR007630">
    <property type="entry name" value="RNA_pol_sigma70_r4"/>
</dbReference>
<evidence type="ECO:0000259" key="5">
    <source>
        <dbReference type="PROSITE" id="PS50943"/>
    </source>
</evidence>
<evidence type="ECO:0000256" key="1">
    <source>
        <dbReference type="ARBA" id="ARBA00023015"/>
    </source>
</evidence>
<dbReference type="RefSeq" id="WP_355084843.1">
    <property type="nucleotide sequence ID" value="NZ_JBEXKW010000011.1"/>
</dbReference>
<accession>A0ABV3FRL3</accession>
<dbReference type="PANTHER" id="PTHR30385">
    <property type="entry name" value="SIGMA FACTOR F FLAGELLAR"/>
    <property type="match status" value="1"/>
</dbReference>
<dbReference type="InterPro" id="IPR001387">
    <property type="entry name" value="Cro/C1-type_HTH"/>
</dbReference>
<name>A0ABV3FRL3_9NOCA</name>
<dbReference type="SUPFAM" id="SSF88946">
    <property type="entry name" value="Sigma2 domain of RNA polymerase sigma factors"/>
    <property type="match status" value="1"/>
</dbReference>
<dbReference type="NCBIfam" id="TIGR02980">
    <property type="entry name" value="SigBFG"/>
    <property type="match status" value="1"/>
</dbReference>
<keyword evidence="4" id="KW-0804">Transcription</keyword>
<organism evidence="6 7">
    <name type="scientific">Nocardia aurea</name>
    <dbReference type="NCBI Taxonomy" id="2144174"/>
    <lineage>
        <taxon>Bacteria</taxon>
        <taxon>Bacillati</taxon>
        <taxon>Actinomycetota</taxon>
        <taxon>Actinomycetes</taxon>
        <taxon>Mycobacteriales</taxon>
        <taxon>Nocardiaceae</taxon>
        <taxon>Nocardia</taxon>
    </lineage>
</organism>
<evidence type="ECO:0000256" key="2">
    <source>
        <dbReference type="ARBA" id="ARBA00023082"/>
    </source>
</evidence>
<evidence type="ECO:0000313" key="6">
    <source>
        <dbReference type="EMBL" id="MEV0708043.1"/>
    </source>
</evidence>